<dbReference type="Proteomes" id="UP000799424">
    <property type="component" value="Unassembled WGS sequence"/>
</dbReference>
<sequence length="264" mass="30546">MKEEKTMKKARQNHRKLHQHPDRSKCERVTPVCPACGRPHGVPKPKVPSAVKFRPEMRADNAKISERSQRISPLLRLPGELRNIIYKSLFDKELVFNGIYWPTKPKEWLALLLTCRMLYDETVLLPFRHCTFQFHSLHIFQQTLPQIQLRQRKAIRKKRAKQAEKSAKKTEKMAKRDGNGSKDRKKNVESSGRSLTRANPEASAPARRKGGMEGITDTLPSLRQVQVGYRFHSPNQINRNWNNDDASCPTQRGTRMIGKFWTNG</sequence>
<dbReference type="PANTHER" id="PTHR38790:SF4">
    <property type="entry name" value="2EXR DOMAIN-CONTAINING PROTEIN"/>
    <property type="match status" value="1"/>
</dbReference>
<dbReference type="PANTHER" id="PTHR38790">
    <property type="entry name" value="2EXR DOMAIN-CONTAINING PROTEIN-RELATED"/>
    <property type="match status" value="1"/>
</dbReference>
<protein>
    <submittedName>
        <fullName evidence="2">Uncharacterized protein</fullName>
    </submittedName>
</protein>
<reference evidence="2" key="1">
    <citation type="journal article" date="2020" name="Stud. Mycol.">
        <title>101 Dothideomycetes genomes: a test case for predicting lifestyles and emergence of pathogens.</title>
        <authorList>
            <person name="Haridas S."/>
            <person name="Albert R."/>
            <person name="Binder M."/>
            <person name="Bloem J."/>
            <person name="Labutti K."/>
            <person name="Salamov A."/>
            <person name="Andreopoulos B."/>
            <person name="Baker S."/>
            <person name="Barry K."/>
            <person name="Bills G."/>
            <person name="Bluhm B."/>
            <person name="Cannon C."/>
            <person name="Castanera R."/>
            <person name="Culley D."/>
            <person name="Daum C."/>
            <person name="Ezra D."/>
            <person name="Gonzalez J."/>
            <person name="Henrissat B."/>
            <person name="Kuo A."/>
            <person name="Liang C."/>
            <person name="Lipzen A."/>
            <person name="Lutzoni F."/>
            <person name="Magnuson J."/>
            <person name="Mondo S."/>
            <person name="Nolan M."/>
            <person name="Ohm R."/>
            <person name="Pangilinan J."/>
            <person name="Park H.-J."/>
            <person name="Ramirez L."/>
            <person name="Alfaro M."/>
            <person name="Sun H."/>
            <person name="Tritt A."/>
            <person name="Yoshinaga Y."/>
            <person name="Zwiers L.-H."/>
            <person name="Turgeon B."/>
            <person name="Goodwin S."/>
            <person name="Spatafora J."/>
            <person name="Crous P."/>
            <person name="Grigoriev I."/>
        </authorList>
    </citation>
    <scope>NUCLEOTIDE SEQUENCE</scope>
    <source>
        <strain evidence="2">CBS 113818</strain>
    </source>
</reference>
<organism evidence="2 3">
    <name type="scientific">Ophiobolus disseminans</name>
    <dbReference type="NCBI Taxonomy" id="1469910"/>
    <lineage>
        <taxon>Eukaryota</taxon>
        <taxon>Fungi</taxon>
        <taxon>Dikarya</taxon>
        <taxon>Ascomycota</taxon>
        <taxon>Pezizomycotina</taxon>
        <taxon>Dothideomycetes</taxon>
        <taxon>Pleosporomycetidae</taxon>
        <taxon>Pleosporales</taxon>
        <taxon>Pleosporineae</taxon>
        <taxon>Phaeosphaeriaceae</taxon>
        <taxon>Ophiobolus</taxon>
    </lineage>
</organism>
<name>A0A6A7AD20_9PLEO</name>
<feature type="compositionally biased region" description="Basic residues" evidence="1">
    <location>
        <begin position="8"/>
        <end position="18"/>
    </location>
</feature>
<accession>A0A6A7AD20</accession>
<dbReference type="EMBL" id="MU006218">
    <property type="protein sequence ID" value="KAF2831211.1"/>
    <property type="molecule type" value="Genomic_DNA"/>
</dbReference>
<evidence type="ECO:0000256" key="1">
    <source>
        <dbReference type="SAM" id="MobiDB-lite"/>
    </source>
</evidence>
<feature type="region of interest" description="Disordered" evidence="1">
    <location>
        <begin position="1"/>
        <end position="28"/>
    </location>
</feature>
<evidence type="ECO:0000313" key="3">
    <source>
        <dbReference type="Proteomes" id="UP000799424"/>
    </source>
</evidence>
<evidence type="ECO:0000313" key="2">
    <source>
        <dbReference type="EMBL" id="KAF2831211.1"/>
    </source>
</evidence>
<dbReference type="AlphaFoldDB" id="A0A6A7AD20"/>
<gene>
    <name evidence="2" type="ORF">CC86DRAFT_378095</name>
</gene>
<feature type="region of interest" description="Disordered" evidence="1">
    <location>
        <begin position="151"/>
        <end position="219"/>
    </location>
</feature>
<proteinExistence type="predicted"/>
<feature type="compositionally biased region" description="Basic and acidic residues" evidence="1">
    <location>
        <begin position="19"/>
        <end position="28"/>
    </location>
</feature>
<dbReference type="OrthoDB" id="5413827at2759"/>
<feature type="compositionally biased region" description="Basic and acidic residues" evidence="1">
    <location>
        <begin position="161"/>
        <end position="188"/>
    </location>
</feature>
<feature type="compositionally biased region" description="Basic residues" evidence="1">
    <location>
        <begin position="151"/>
        <end position="160"/>
    </location>
</feature>
<keyword evidence="3" id="KW-1185">Reference proteome</keyword>